<feature type="chain" id="PRO_5034932299" description="Secreted protein" evidence="1">
    <location>
        <begin position="26"/>
        <end position="136"/>
    </location>
</feature>
<reference evidence="2" key="2">
    <citation type="submission" date="2019-01" db="EMBL/GenBank/DDBJ databases">
        <authorList>
            <consortium name="NCBI Pathogen Detection Project"/>
        </authorList>
    </citation>
    <scope>NUCLEOTIDE SEQUENCE</scope>
    <source>
        <strain evidence="2">BCW_3452</strain>
    </source>
</reference>
<dbReference type="Proteomes" id="UP000863257">
    <property type="component" value="Unassembled WGS sequence"/>
</dbReference>
<accession>A0A8H9MZ97</accession>
<organism evidence="2">
    <name type="scientific">Vibrio vulnificus</name>
    <dbReference type="NCBI Taxonomy" id="672"/>
    <lineage>
        <taxon>Bacteria</taxon>
        <taxon>Pseudomonadati</taxon>
        <taxon>Pseudomonadota</taxon>
        <taxon>Gammaproteobacteria</taxon>
        <taxon>Vibrionales</taxon>
        <taxon>Vibrionaceae</taxon>
        <taxon>Vibrio</taxon>
    </lineage>
</organism>
<evidence type="ECO:0000313" key="2">
    <source>
        <dbReference type="EMBL" id="HAS8538455.1"/>
    </source>
</evidence>
<gene>
    <name evidence="2" type="ORF">I7730_01415</name>
</gene>
<evidence type="ECO:0000256" key="1">
    <source>
        <dbReference type="SAM" id="SignalP"/>
    </source>
</evidence>
<protein>
    <recommendedName>
        <fullName evidence="3">Secreted protein</fullName>
    </recommendedName>
</protein>
<proteinExistence type="predicted"/>
<dbReference type="AlphaFoldDB" id="A0A8H9MZ97"/>
<evidence type="ECO:0008006" key="3">
    <source>
        <dbReference type="Google" id="ProtNLM"/>
    </source>
</evidence>
<dbReference type="EMBL" id="DACRBY010000001">
    <property type="protein sequence ID" value="HAS8538455.1"/>
    <property type="molecule type" value="Genomic_DNA"/>
</dbReference>
<reference evidence="2" key="1">
    <citation type="journal article" date="2018" name="Genome Biol.">
        <title>SKESA: strategic k-mer extension for scrupulous assemblies.</title>
        <authorList>
            <person name="Souvorov A."/>
            <person name="Agarwala R."/>
            <person name="Lipman D.J."/>
        </authorList>
    </citation>
    <scope>NUCLEOTIDE SEQUENCE</scope>
    <source>
        <strain evidence="2">BCW_3452</strain>
    </source>
</reference>
<sequence length="136" mass="14588">MLKTKLKIASALVSLLAILSPLAVAYSFNTIDSHTADSAKKTKDAMFRHTAKHNGSTTDASGGHTWDSTHNAVDCSIRTVTIPGKKEKVMECFEDDADGPSDCAALGSDWVGGRCEYCSTKIITTPPTTKKEYSCN</sequence>
<name>A0A8H9MZ97_VIBVL</name>
<keyword evidence="1" id="KW-0732">Signal</keyword>
<comment type="caution">
    <text evidence="2">The sequence shown here is derived from an EMBL/GenBank/DDBJ whole genome shotgun (WGS) entry which is preliminary data.</text>
</comment>
<feature type="signal peptide" evidence="1">
    <location>
        <begin position="1"/>
        <end position="25"/>
    </location>
</feature>